<evidence type="ECO:0000256" key="11">
    <source>
        <dbReference type="SAM" id="Phobius"/>
    </source>
</evidence>
<reference evidence="12" key="1">
    <citation type="submission" date="2022-07" db="EMBL/GenBank/DDBJ databases">
        <title>Genome Sequence of Agrocybe chaxingu.</title>
        <authorList>
            <person name="Buettner E."/>
        </authorList>
    </citation>
    <scope>NUCLEOTIDE SEQUENCE</scope>
    <source>
        <strain evidence="12">MP-N11</strain>
    </source>
</reference>
<dbReference type="InterPro" id="IPR001499">
    <property type="entry name" value="GPCR_STE3"/>
</dbReference>
<evidence type="ECO:0000256" key="1">
    <source>
        <dbReference type="ARBA" id="ARBA00004141"/>
    </source>
</evidence>
<evidence type="ECO:0000256" key="3">
    <source>
        <dbReference type="ARBA" id="ARBA00022507"/>
    </source>
</evidence>
<dbReference type="AlphaFoldDB" id="A0A9W8JZ93"/>
<dbReference type="Proteomes" id="UP001148786">
    <property type="component" value="Unassembled WGS sequence"/>
</dbReference>
<feature type="transmembrane region" description="Helical" evidence="11">
    <location>
        <begin position="76"/>
        <end position="96"/>
    </location>
</feature>
<feature type="compositionally biased region" description="Polar residues" evidence="10">
    <location>
        <begin position="591"/>
        <end position="605"/>
    </location>
</feature>
<feature type="compositionally biased region" description="Low complexity" evidence="10">
    <location>
        <begin position="340"/>
        <end position="349"/>
    </location>
</feature>
<proteinExistence type="inferred from homology"/>
<protein>
    <recommendedName>
        <fullName evidence="14">Pheromone receptor</fullName>
    </recommendedName>
</protein>
<comment type="similarity">
    <text evidence="2">Belongs to the G-protein coupled receptor 4 family.</text>
</comment>
<evidence type="ECO:0000256" key="5">
    <source>
        <dbReference type="ARBA" id="ARBA00022989"/>
    </source>
</evidence>
<dbReference type="GO" id="GO:0004934">
    <property type="term" value="F:mating-type alpha-factor pheromone receptor activity"/>
    <property type="evidence" value="ECO:0007669"/>
    <property type="project" value="InterPro"/>
</dbReference>
<keyword evidence="4 11" id="KW-0812">Transmembrane</keyword>
<dbReference type="GO" id="GO:0005886">
    <property type="term" value="C:plasma membrane"/>
    <property type="evidence" value="ECO:0007669"/>
    <property type="project" value="TreeGrafter"/>
</dbReference>
<feature type="transmembrane region" description="Helical" evidence="11">
    <location>
        <begin position="6"/>
        <end position="26"/>
    </location>
</feature>
<evidence type="ECO:0000256" key="7">
    <source>
        <dbReference type="ARBA" id="ARBA00023136"/>
    </source>
</evidence>
<feature type="region of interest" description="Disordered" evidence="10">
    <location>
        <begin position="524"/>
        <end position="553"/>
    </location>
</feature>
<evidence type="ECO:0000256" key="9">
    <source>
        <dbReference type="ARBA" id="ARBA00023224"/>
    </source>
</evidence>
<feature type="compositionally biased region" description="Low complexity" evidence="10">
    <location>
        <begin position="376"/>
        <end position="386"/>
    </location>
</feature>
<feature type="region of interest" description="Disordered" evidence="10">
    <location>
        <begin position="586"/>
        <end position="619"/>
    </location>
</feature>
<feature type="transmembrane region" description="Helical" evidence="11">
    <location>
        <begin position="116"/>
        <end position="136"/>
    </location>
</feature>
<keyword evidence="9" id="KW-0807">Transducer</keyword>
<dbReference type="OrthoDB" id="2874149at2759"/>
<comment type="caution">
    <text evidence="12">The sequence shown here is derived from an EMBL/GenBank/DDBJ whole genome shotgun (WGS) entry which is preliminary data.</text>
</comment>
<keyword evidence="8" id="KW-0675">Receptor</keyword>
<dbReference type="CDD" id="cd14966">
    <property type="entry name" value="7tmD_STE3"/>
    <property type="match status" value="1"/>
</dbReference>
<keyword evidence="5 11" id="KW-1133">Transmembrane helix</keyword>
<comment type="subcellular location">
    <subcellularLocation>
        <location evidence="1">Membrane</location>
        <topology evidence="1">Multi-pass membrane protein</topology>
    </subcellularLocation>
</comment>
<evidence type="ECO:0000256" key="2">
    <source>
        <dbReference type="ARBA" id="ARBA00011085"/>
    </source>
</evidence>
<name>A0A9W8JZ93_9AGAR</name>
<gene>
    <name evidence="12" type="ORF">NLJ89_g6377</name>
</gene>
<feature type="transmembrane region" description="Helical" evidence="11">
    <location>
        <begin position="160"/>
        <end position="186"/>
    </location>
</feature>
<evidence type="ECO:0000313" key="12">
    <source>
        <dbReference type="EMBL" id="KAJ3507308.1"/>
    </source>
</evidence>
<feature type="transmembrane region" description="Helical" evidence="11">
    <location>
        <begin position="274"/>
        <end position="293"/>
    </location>
</feature>
<dbReference type="PANTHER" id="PTHR28097">
    <property type="entry name" value="PHEROMONE A FACTOR RECEPTOR"/>
    <property type="match status" value="1"/>
</dbReference>
<evidence type="ECO:0000256" key="8">
    <source>
        <dbReference type="ARBA" id="ARBA00023170"/>
    </source>
</evidence>
<dbReference type="InterPro" id="IPR000481">
    <property type="entry name" value="GPCR_Pheromne_B_alpha_rcpt"/>
</dbReference>
<feature type="transmembrane region" description="Helical" evidence="11">
    <location>
        <begin position="38"/>
        <end position="56"/>
    </location>
</feature>
<feature type="compositionally biased region" description="Polar residues" evidence="10">
    <location>
        <begin position="361"/>
        <end position="371"/>
    </location>
</feature>
<evidence type="ECO:0000313" key="13">
    <source>
        <dbReference type="Proteomes" id="UP001148786"/>
    </source>
</evidence>
<dbReference type="PRINTS" id="PR00899">
    <property type="entry name" value="GPCRSTE3"/>
</dbReference>
<dbReference type="Pfam" id="PF02076">
    <property type="entry name" value="STE3"/>
    <property type="match status" value="1"/>
</dbReference>
<feature type="transmembrane region" description="Helical" evidence="11">
    <location>
        <begin position="207"/>
        <end position="230"/>
    </location>
</feature>
<evidence type="ECO:0000256" key="6">
    <source>
        <dbReference type="ARBA" id="ARBA00023040"/>
    </source>
</evidence>
<sequence>MPSQDPMYPLFPTFAFLGFVVSLIPLPWHIQAWNSGTCAFMLWTAISCLIRFVNSIVWSGNLKNPAPVWCDISSKIIIGVSVGIPAATLCISRRLYYLTSGSTVSITREDKRRMVVIDLCIAVGIPAIIMTLHYIVQGHRFDIVEDIGCYPVVYNTLPAYFLYFMWPVVLGVISFVFSALTLRSFWIRRLQFNQLVTSNSSMSVSRYLRLVLLAIIDMMCMVPLGIYTIWLGNQGVGLAPWISWEETHFNFSRVVLVPAFIWRSDRSRATSVELTRWLPVFCAFLFFALFGFASEAQRCYKVAFWRVMWVFGVKPAPATPSKAGLKTLSLGSWNKPSKNTSTITTETTIGSPPAYVPKLPTSPTSFNSTSKKPYRSHSFSTSASTHAGHDDDLELSPYSKSSYLHSQYLDIEKNAGLPPLTSTSAGYDSEARTLCAESESESPVYHARRKPSQVPQDVGETPLPSPWSFGSSSSSSRSGQSSEADTDMYQMDAPSEVAVALARAPTPSALEVHSHAVAPHLLVPSHSKSSSTTSLHSHAHSHSPSQTQSQPLPNLHLHTYAPKMKTSNGSMRTITSPDRDRFYIVSEGNERAQTPESPRPFTSTAPPAGSSEGAVPGRGIQVMVYKTEVRSTEEL</sequence>
<dbReference type="PANTHER" id="PTHR28097:SF1">
    <property type="entry name" value="PHEROMONE A FACTOR RECEPTOR"/>
    <property type="match status" value="1"/>
</dbReference>
<dbReference type="PRINTS" id="PR00901">
    <property type="entry name" value="PHEROMONEBAR"/>
</dbReference>
<keyword evidence="7 11" id="KW-0472">Membrane</keyword>
<accession>A0A9W8JZ93</accession>
<evidence type="ECO:0000256" key="4">
    <source>
        <dbReference type="ARBA" id="ARBA00022692"/>
    </source>
</evidence>
<keyword evidence="3" id="KW-0589">Pheromone response</keyword>
<feature type="compositionally biased region" description="Low complexity" evidence="10">
    <location>
        <begin position="466"/>
        <end position="482"/>
    </location>
</feature>
<keyword evidence="6" id="KW-0297">G-protein coupled receptor</keyword>
<feature type="region of interest" description="Disordered" evidence="10">
    <location>
        <begin position="339"/>
        <end position="392"/>
    </location>
</feature>
<organism evidence="12 13">
    <name type="scientific">Agrocybe chaxingu</name>
    <dbReference type="NCBI Taxonomy" id="84603"/>
    <lineage>
        <taxon>Eukaryota</taxon>
        <taxon>Fungi</taxon>
        <taxon>Dikarya</taxon>
        <taxon>Basidiomycota</taxon>
        <taxon>Agaricomycotina</taxon>
        <taxon>Agaricomycetes</taxon>
        <taxon>Agaricomycetidae</taxon>
        <taxon>Agaricales</taxon>
        <taxon>Agaricineae</taxon>
        <taxon>Strophariaceae</taxon>
        <taxon>Agrocybe</taxon>
    </lineage>
</organism>
<evidence type="ECO:0000256" key="10">
    <source>
        <dbReference type="SAM" id="MobiDB-lite"/>
    </source>
</evidence>
<feature type="region of interest" description="Disordered" evidence="10">
    <location>
        <begin position="431"/>
        <end position="486"/>
    </location>
</feature>
<dbReference type="EMBL" id="JANKHO010000673">
    <property type="protein sequence ID" value="KAJ3507308.1"/>
    <property type="molecule type" value="Genomic_DNA"/>
</dbReference>
<evidence type="ECO:0008006" key="14">
    <source>
        <dbReference type="Google" id="ProtNLM"/>
    </source>
</evidence>
<keyword evidence="13" id="KW-1185">Reference proteome</keyword>
<dbReference type="GO" id="GO:0000750">
    <property type="term" value="P:pheromone-dependent signal transduction involved in conjugation with cellular fusion"/>
    <property type="evidence" value="ECO:0007669"/>
    <property type="project" value="TreeGrafter"/>
</dbReference>